<dbReference type="Pfam" id="PF11154">
    <property type="entry name" value="DUF2934"/>
    <property type="match status" value="1"/>
</dbReference>
<organism evidence="2 3">
    <name type="scientific">Methylophilus medardicus</name>
    <dbReference type="NCBI Taxonomy" id="2588534"/>
    <lineage>
        <taxon>Bacteria</taxon>
        <taxon>Pseudomonadati</taxon>
        <taxon>Pseudomonadota</taxon>
        <taxon>Betaproteobacteria</taxon>
        <taxon>Nitrosomonadales</taxon>
        <taxon>Methylophilaceae</taxon>
        <taxon>Methylophilus</taxon>
    </lineage>
</organism>
<dbReference type="Proteomes" id="UP000311008">
    <property type="component" value="Chromosome"/>
</dbReference>
<evidence type="ECO:0000313" key="2">
    <source>
        <dbReference type="EMBL" id="QDC44448.1"/>
    </source>
</evidence>
<dbReference type="InterPro" id="IPR021327">
    <property type="entry name" value="DUF2934"/>
</dbReference>
<proteinExistence type="predicted"/>
<accession>A0A5B8CT27</accession>
<dbReference type="KEGG" id="mmec:FIU01_07870"/>
<dbReference type="RefSeq" id="WP_140003779.1">
    <property type="nucleotide sequence ID" value="NZ_CP040946.1"/>
</dbReference>
<evidence type="ECO:0000256" key="1">
    <source>
        <dbReference type="SAM" id="MobiDB-lite"/>
    </source>
</evidence>
<sequence>MAASKPSDASAKKVSPAKKPATKTTSATSAKPVATRKKTVKPTIQSTVITSSDRFKMIEVAAYYIAEKSGFGHDHLHYWLQAEQEIDAKLNA</sequence>
<evidence type="ECO:0000313" key="3">
    <source>
        <dbReference type="Proteomes" id="UP000311008"/>
    </source>
</evidence>
<keyword evidence="3" id="KW-1185">Reference proteome</keyword>
<reference evidence="3" key="1">
    <citation type="journal article" date="2019" name="ISME J.">
        <title>Evolution in action: habitat transition from sediment to the pelagial leads to genome streamlining in Methylophilaceae.</title>
        <authorList>
            <person name="Salcher M."/>
            <person name="Schaefle D."/>
            <person name="Kaspar M."/>
            <person name="Neuenschwander S.M."/>
            <person name="Ghai R."/>
        </authorList>
    </citation>
    <scope>NUCLEOTIDE SEQUENCE [LARGE SCALE GENOMIC DNA]</scope>
    <source>
        <strain evidence="3">MMS-M-51</strain>
    </source>
</reference>
<name>A0A5B8CT27_9PROT</name>
<feature type="compositionally biased region" description="Low complexity" evidence="1">
    <location>
        <begin position="1"/>
        <end position="33"/>
    </location>
</feature>
<feature type="region of interest" description="Disordered" evidence="1">
    <location>
        <begin position="1"/>
        <end position="40"/>
    </location>
</feature>
<dbReference type="EMBL" id="CP040946">
    <property type="protein sequence ID" value="QDC44448.1"/>
    <property type="molecule type" value="Genomic_DNA"/>
</dbReference>
<dbReference type="OrthoDB" id="8566543at2"/>
<dbReference type="AlphaFoldDB" id="A0A5B8CT27"/>
<gene>
    <name evidence="2" type="ORF">FIU01_07870</name>
</gene>
<protein>
    <submittedName>
        <fullName evidence="2">DUF2934 domain-containing protein</fullName>
    </submittedName>
</protein>